<evidence type="ECO:0000256" key="1">
    <source>
        <dbReference type="SAM" id="Phobius"/>
    </source>
</evidence>
<protein>
    <recommendedName>
        <fullName evidence="4">Large extracellular alpha-helical protein</fullName>
    </recommendedName>
</protein>
<sequence>MSDNNRLLRGGARAVTGLVVIGAAAAAVTLLGTVKLPEVSTKPAAVTVDTTQKAQRTLACAGSFAELGADPEHPSTAVPQGFATVAVSGTGEASKLTRPSGGGDPTVLRADAHETLGAAQIQSVKTENLRGSTASACAEPRNEQWLIGGSTAVGSATTLSLGNPGTVTATVKISLYDGEGPVAAIKTAGVILAPGTQQIISLNGYAPERDRIAVRVSSSGAPVTASLGVGQVSGINPFAVSSVTRQGEPEKHLVIPGVANQSNRKAGPSDAGEGDQFPVIVRAIAPSGDIGKAKVRALDEAGRSTDVGELSLLAGGVAELTIKHWPAGANAVVIDSNLPIVAAVQGSVQHDDDHDNEWFVPAPEILPDAATAVPIVDGGKLVLVNPGEESATVRIADAKEKAKTTEVRLNPGSATEVSAPPAALVTSDRSIHAGVRVLSNGDLAGYPVLPLDPRDGTLTVYNR</sequence>
<evidence type="ECO:0008006" key="4">
    <source>
        <dbReference type="Google" id="ProtNLM"/>
    </source>
</evidence>
<dbReference type="RefSeq" id="WP_200132592.1">
    <property type="nucleotide sequence ID" value="NZ_JAEHOI010000009.1"/>
</dbReference>
<dbReference type="EMBL" id="JAEHOI010000009">
    <property type="protein sequence ID" value="MBK0422400.1"/>
    <property type="molecule type" value="Genomic_DNA"/>
</dbReference>
<keyword evidence="1" id="KW-0472">Membrane</keyword>
<accession>A0A934QD30</accession>
<name>A0A934QD30_9MICO</name>
<dbReference type="AlphaFoldDB" id="A0A934QD30"/>
<reference evidence="2" key="1">
    <citation type="submission" date="2020-12" db="EMBL/GenBank/DDBJ databases">
        <title>Leucobacter sp. CAS2, isolated from Chromium sludge.</title>
        <authorList>
            <person name="Xu Z."/>
        </authorList>
    </citation>
    <scope>NUCLEOTIDE SEQUENCE</scope>
    <source>
        <strain evidence="2">CSA2</strain>
    </source>
</reference>
<feature type="transmembrane region" description="Helical" evidence="1">
    <location>
        <begin position="12"/>
        <end position="34"/>
    </location>
</feature>
<evidence type="ECO:0000313" key="2">
    <source>
        <dbReference type="EMBL" id="MBK0422400.1"/>
    </source>
</evidence>
<organism evidence="2 3">
    <name type="scientific">Leucobacter edaphi</name>
    <dbReference type="NCBI Taxonomy" id="2796472"/>
    <lineage>
        <taxon>Bacteria</taxon>
        <taxon>Bacillati</taxon>
        <taxon>Actinomycetota</taxon>
        <taxon>Actinomycetes</taxon>
        <taxon>Micrococcales</taxon>
        <taxon>Microbacteriaceae</taxon>
        <taxon>Leucobacter</taxon>
    </lineage>
</organism>
<dbReference type="Pfam" id="PF18986">
    <property type="entry name" value="DUF5719"/>
    <property type="match status" value="1"/>
</dbReference>
<keyword evidence="1" id="KW-1133">Transmembrane helix</keyword>
<evidence type="ECO:0000313" key="3">
    <source>
        <dbReference type="Proteomes" id="UP000618733"/>
    </source>
</evidence>
<proteinExistence type="predicted"/>
<dbReference type="Proteomes" id="UP000618733">
    <property type="component" value="Unassembled WGS sequence"/>
</dbReference>
<gene>
    <name evidence="2" type="ORF">JD292_09980</name>
</gene>
<dbReference type="InterPro" id="IPR043777">
    <property type="entry name" value="DUF5719"/>
</dbReference>
<comment type="caution">
    <text evidence="2">The sequence shown here is derived from an EMBL/GenBank/DDBJ whole genome shotgun (WGS) entry which is preliminary data.</text>
</comment>
<keyword evidence="1" id="KW-0812">Transmembrane</keyword>
<keyword evidence="3" id="KW-1185">Reference proteome</keyword>